<name>A0A183GH22_HELPZ</name>
<evidence type="ECO:0000313" key="2">
    <source>
        <dbReference type="Proteomes" id="UP000050761"/>
    </source>
</evidence>
<reference evidence="1 2" key="1">
    <citation type="submission" date="2018-11" db="EMBL/GenBank/DDBJ databases">
        <authorList>
            <consortium name="Pathogen Informatics"/>
        </authorList>
    </citation>
    <scope>NUCLEOTIDE SEQUENCE [LARGE SCALE GENOMIC DNA]</scope>
</reference>
<organism evidence="2 3">
    <name type="scientific">Heligmosomoides polygyrus</name>
    <name type="common">Parasitic roundworm</name>
    <dbReference type="NCBI Taxonomy" id="6339"/>
    <lineage>
        <taxon>Eukaryota</taxon>
        <taxon>Metazoa</taxon>
        <taxon>Ecdysozoa</taxon>
        <taxon>Nematoda</taxon>
        <taxon>Chromadorea</taxon>
        <taxon>Rhabditida</taxon>
        <taxon>Rhabditina</taxon>
        <taxon>Rhabditomorpha</taxon>
        <taxon>Strongyloidea</taxon>
        <taxon>Heligmosomidae</taxon>
        <taxon>Heligmosomoides</taxon>
    </lineage>
</organism>
<gene>
    <name evidence="1" type="ORF">HPBE_LOCUS21829</name>
</gene>
<dbReference type="Proteomes" id="UP000050761">
    <property type="component" value="Unassembled WGS sequence"/>
</dbReference>
<sequence>MRWESRSRNAVFTVVTSDYDDIIRRHLCCLLIKQVPKLILGLIGAASLWSIRREEVIESLLRGDNDLHEPIVIAFNAYNRVTKSFGDDYSDTTGGPGTST</sequence>
<protein>
    <submittedName>
        <fullName evidence="3">Reverse transcriptase</fullName>
    </submittedName>
</protein>
<keyword evidence="2" id="KW-1185">Reference proteome</keyword>
<dbReference type="EMBL" id="UZAH01033376">
    <property type="protein sequence ID" value="VDP28378.1"/>
    <property type="molecule type" value="Genomic_DNA"/>
</dbReference>
<dbReference type="WBParaSite" id="HPBE_0002183001-mRNA-1">
    <property type="protein sequence ID" value="HPBE_0002183001-mRNA-1"/>
    <property type="gene ID" value="HPBE_0002183001"/>
</dbReference>
<dbReference type="AlphaFoldDB" id="A0A183GH22"/>
<reference evidence="3" key="2">
    <citation type="submission" date="2019-09" db="UniProtKB">
        <authorList>
            <consortium name="WormBaseParasite"/>
        </authorList>
    </citation>
    <scope>IDENTIFICATION</scope>
</reference>
<accession>A0A183GH22</accession>
<evidence type="ECO:0000313" key="3">
    <source>
        <dbReference type="WBParaSite" id="HPBE_0002183001-mRNA-1"/>
    </source>
</evidence>
<accession>A0A3P8D3V9</accession>
<proteinExistence type="predicted"/>
<evidence type="ECO:0000313" key="1">
    <source>
        <dbReference type="EMBL" id="VDP28378.1"/>
    </source>
</evidence>